<dbReference type="RefSeq" id="WP_137642986.1">
    <property type="nucleotide sequence ID" value="NZ_BJEA01000012.1"/>
</dbReference>
<dbReference type="SFLD" id="SFLDS00003">
    <property type="entry name" value="Haloacid_Dehalogenase"/>
    <property type="match status" value="1"/>
</dbReference>
<evidence type="ECO:0000313" key="2">
    <source>
        <dbReference type="Proteomes" id="UP001589691"/>
    </source>
</evidence>
<dbReference type="Pfam" id="PF08282">
    <property type="entry name" value="Hydrolase_3"/>
    <property type="match status" value="1"/>
</dbReference>
<dbReference type="GO" id="GO:0016787">
    <property type="term" value="F:hydrolase activity"/>
    <property type="evidence" value="ECO:0007669"/>
    <property type="project" value="UniProtKB-KW"/>
</dbReference>
<dbReference type="EC" id="3.1.3.-" evidence="1"/>
<dbReference type="EMBL" id="JBHLZY010000018">
    <property type="protein sequence ID" value="MFB9769611.1"/>
    <property type="molecule type" value="Genomic_DNA"/>
</dbReference>
<dbReference type="Proteomes" id="UP001589691">
    <property type="component" value="Unassembled WGS sequence"/>
</dbReference>
<comment type="caution">
    <text evidence="1">The sequence shown here is derived from an EMBL/GenBank/DDBJ whole genome shotgun (WGS) entry which is preliminary data.</text>
</comment>
<gene>
    <name evidence="1" type="ORF">ACFFLI_07010</name>
</gene>
<dbReference type="InterPro" id="IPR036412">
    <property type="entry name" value="HAD-like_sf"/>
</dbReference>
<reference evidence="1 2" key="1">
    <citation type="submission" date="2024-09" db="EMBL/GenBank/DDBJ databases">
        <authorList>
            <person name="Sun Q."/>
            <person name="Mori K."/>
        </authorList>
    </citation>
    <scope>NUCLEOTIDE SEQUENCE [LARGE SCALE GENOMIC DNA]</scope>
    <source>
        <strain evidence="1 2">TBRC 4576</strain>
    </source>
</reference>
<keyword evidence="2" id="KW-1185">Reference proteome</keyword>
<dbReference type="Gene3D" id="3.30.1240.10">
    <property type="match status" value="1"/>
</dbReference>
<dbReference type="NCBIfam" id="TIGR00099">
    <property type="entry name" value="Cof-subfamily"/>
    <property type="match status" value="1"/>
</dbReference>
<proteinExistence type="predicted"/>
<dbReference type="CDD" id="cd07516">
    <property type="entry name" value="HAD_Pase"/>
    <property type="match status" value="1"/>
</dbReference>
<dbReference type="PANTHER" id="PTHR10000">
    <property type="entry name" value="PHOSPHOSERINE PHOSPHATASE"/>
    <property type="match status" value="1"/>
</dbReference>
<organism evidence="1 2">
    <name type="scientific">Lactiplantibacillus modestisalitolerans</name>
    <dbReference type="NCBI Taxonomy" id="1457219"/>
    <lineage>
        <taxon>Bacteria</taxon>
        <taxon>Bacillati</taxon>
        <taxon>Bacillota</taxon>
        <taxon>Bacilli</taxon>
        <taxon>Lactobacillales</taxon>
        <taxon>Lactobacillaceae</taxon>
        <taxon>Lactiplantibacillus</taxon>
    </lineage>
</organism>
<protein>
    <submittedName>
        <fullName evidence="1">Cof-type HAD-IIB family hydrolase</fullName>
        <ecNumber evidence="1">3.1.3.-</ecNumber>
    </submittedName>
</protein>
<dbReference type="InterPro" id="IPR000150">
    <property type="entry name" value="Cof"/>
</dbReference>
<evidence type="ECO:0000313" key="1">
    <source>
        <dbReference type="EMBL" id="MFB9769611.1"/>
    </source>
</evidence>
<dbReference type="SFLD" id="SFLDG01144">
    <property type="entry name" value="C2.B.4:_PGP_Like"/>
    <property type="match status" value="1"/>
</dbReference>
<keyword evidence="1" id="KW-0378">Hydrolase</keyword>
<name>A0ABV5WTZ4_9LACO</name>
<sequence>MSIKLIAIDVDQTLLNSNGQVLPSTVKAVQAALAANIKVVLCSGRPLAGVRPYLTQLGISGADQYVITFNGAVTESVAGTILAQSLINNPLYRELTAFSKAQRVPLNVLDWQSVIYTADRDVNWVMVQQAWENHAGLLIREPDELPTDFQIAKAVFTGEGAQLDAAEPRIRASFGNDLYIVRASTHFLEIMNARVNKGQALADLAHHLGFAPEDVLAIGDEQNDLPMFKVAGTAIAMGNGGAAAKRAADAVTGTNDADGVAQAIEKWALQAN</sequence>
<dbReference type="InterPro" id="IPR023214">
    <property type="entry name" value="HAD_sf"/>
</dbReference>
<dbReference type="Gene3D" id="3.40.50.1000">
    <property type="entry name" value="HAD superfamily/HAD-like"/>
    <property type="match status" value="1"/>
</dbReference>
<dbReference type="NCBIfam" id="TIGR01484">
    <property type="entry name" value="HAD-SF-IIB"/>
    <property type="match status" value="1"/>
</dbReference>
<dbReference type="PANTHER" id="PTHR10000:SF8">
    <property type="entry name" value="HAD SUPERFAMILY HYDROLASE-LIKE, TYPE 3"/>
    <property type="match status" value="1"/>
</dbReference>
<dbReference type="SFLD" id="SFLDG01140">
    <property type="entry name" value="C2.B:_Phosphomannomutase_and_P"/>
    <property type="match status" value="1"/>
</dbReference>
<dbReference type="InterPro" id="IPR006379">
    <property type="entry name" value="HAD-SF_hydro_IIB"/>
</dbReference>
<dbReference type="SUPFAM" id="SSF56784">
    <property type="entry name" value="HAD-like"/>
    <property type="match status" value="1"/>
</dbReference>
<accession>A0ABV5WTZ4</accession>